<accession>X0TKA0</accession>
<protein>
    <submittedName>
        <fullName evidence="1">Uncharacterized protein</fullName>
    </submittedName>
</protein>
<organism evidence="1">
    <name type="scientific">marine sediment metagenome</name>
    <dbReference type="NCBI Taxonomy" id="412755"/>
    <lineage>
        <taxon>unclassified sequences</taxon>
        <taxon>metagenomes</taxon>
        <taxon>ecological metagenomes</taxon>
    </lineage>
</organism>
<feature type="non-terminal residue" evidence="1">
    <location>
        <position position="130"/>
    </location>
</feature>
<dbReference type="Pfam" id="PF03837">
    <property type="entry name" value="RecT"/>
    <property type="match status" value="1"/>
</dbReference>
<reference evidence="1" key="1">
    <citation type="journal article" date="2014" name="Front. Microbiol.">
        <title>High frequency of phylogenetically diverse reductive dehalogenase-homologous genes in deep subseafloor sedimentary metagenomes.</title>
        <authorList>
            <person name="Kawai M."/>
            <person name="Futagami T."/>
            <person name="Toyoda A."/>
            <person name="Takaki Y."/>
            <person name="Nishi S."/>
            <person name="Hori S."/>
            <person name="Arai W."/>
            <person name="Tsubouchi T."/>
            <person name="Morono Y."/>
            <person name="Uchiyama I."/>
            <person name="Ito T."/>
            <person name="Fujiyama A."/>
            <person name="Inagaki F."/>
            <person name="Takami H."/>
        </authorList>
    </citation>
    <scope>NUCLEOTIDE SEQUENCE</scope>
    <source>
        <strain evidence="1">Expedition CK06-06</strain>
    </source>
</reference>
<comment type="caution">
    <text evidence="1">The sequence shown here is derived from an EMBL/GenBank/DDBJ whole genome shotgun (WGS) entry which is preliminary data.</text>
</comment>
<evidence type="ECO:0000313" key="1">
    <source>
        <dbReference type="EMBL" id="GAF93963.1"/>
    </source>
</evidence>
<sequence>MSSELATTGSLDMVATLAADHGMDPEEFKGTVFDLCGCPGATESHFMGLMMVAQQYKLNPLLRQLYLMKTKKGIQVVVPIDGYLQLMHQNAEYVAHSIQYGNDDEGGLYCEVTIATRKQMTAGLPPSAHR</sequence>
<proteinExistence type="predicted"/>
<dbReference type="EMBL" id="BARS01018393">
    <property type="protein sequence ID" value="GAF93963.1"/>
    <property type="molecule type" value="Genomic_DNA"/>
</dbReference>
<dbReference type="GO" id="GO:0006259">
    <property type="term" value="P:DNA metabolic process"/>
    <property type="evidence" value="ECO:0007669"/>
    <property type="project" value="InterPro"/>
</dbReference>
<dbReference type="GO" id="GO:0003677">
    <property type="term" value="F:DNA binding"/>
    <property type="evidence" value="ECO:0007669"/>
    <property type="project" value="InterPro"/>
</dbReference>
<dbReference type="AlphaFoldDB" id="X0TKA0"/>
<gene>
    <name evidence="1" type="ORF">S01H1_29930</name>
</gene>
<name>X0TKA0_9ZZZZ</name>
<dbReference type="InterPro" id="IPR018330">
    <property type="entry name" value="RecT_fam"/>
</dbReference>